<name>A0A6G1GI21_9PEZI</name>
<dbReference type="Proteomes" id="UP000800041">
    <property type="component" value="Unassembled WGS sequence"/>
</dbReference>
<sequence>MGKSGCLMYKILFDGYEDWNAAPPWQPYSDAAGCSQLVVDYHAQYSQKAGPHPAFETLDDWVPFLNALIFEAEASRHTAS</sequence>
<keyword evidence="2" id="KW-1185">Reference proteome</keyword>
<dbReference type="EMBL" id="ML977249">
    <property type="protein sequence ID" value="KAF1980603.1"/>
    <property type="molecule type" value="Genomic_DNA"/>
</dbReference>
<proteinExistence type="predicted"/>
<evidence type="ECO:0000313" key="1">
    <source>
        <dbReference type="EMBL" id="KAF1980603.1"/>
    </source>
</evidence>
<dbReference type="AlphaFoldDB" id="A0A6G1GI21"/>
<organism evidence="1 2">
    <name type="scientific">Aulographum hederae CBS 113979</name>
    <dbReference type="NCBI Taxonomy" id="1176131"/>
    <lineage>
        <taxon>Eukaryota</taxon>
        <taxon>Fungi</taxon>
        <taxon>Dikarya</taxon>
        <taxon>Ascomycota</taxon>
        <taxon>Pezizomycotina</taxon>
        <taxon>Dothideomycetes</taxon>
        <taxon>Pleosporomycetidae</taxon>
        <taxon>Aulographales</taxon>
        <taxon>Aulographaceae</taxon>
    </lineage>
</organism>
<reference evidence="1" key="1">
    <citation type="journal article" date="2020" name="Stud. Mycol.">
        <title>101 Dothideomycetes genomes: a test case for predicting lifestyles and emergence of pathogens.</title>
        <authorList>
            <person name="Haridas S."/>
            <person name="Albert R."/>
            <person name="Binder M."/>
            <person name="Bloem J."/>
            <person name="Labutti K."/>
            <person name="Salamov A."/>
            <person name="Andreopoulos B."/>
            <person name="Baker S."/>
            <person name="Barry K."/>
            <person name="Bills G."/>
            <person name="Bluhm B."/>
            <person name="Cannon C."/>
            <person name="Castanera R."/>
            <person name="Culley D."/>
            <person name="Daum C."/>
            <person name="Ezra D."/>
            <person name="Gonzalez J."/>
            <person name="Henrissat B."/>
            <person name="Kuo A."/>
            <person name="Liang C."/>
            <person name="Lipzen A."/>
            <person name="Lutzoni F."/>
            <person name="Magnuson J."/>
            <person name="Mondo S."/>
            <person name="Nolan M."/>
            <person name="Ohm R."/>
            <person name="Pangilinan J."/>
            <person name="Park H.-J."/>
            <person name="Ramirez L."/>
            <person name="Alfaro M."/>
            <person name="Sun H."/>
            <person name="Tritt A."/>
            <person name="Yoshinaga Y."/>
            <person name="Zwiers L.-H."/>
            <person name="Turgeon B."/>
            <person name="Goodwin S."/>
            <person name="Spatafora J."/>
            <person name="Crous P."/>
            <person name="Grigoriev I."/>
        </authorList>
    </citation>
    <scope>NUCLEOTIDE SEQUENCE</scope>
    <source>
        <strain evidence="1">CBS 113979</strain>
    </source>
</reference>
<dbReference type="OrthoDB" id="4499277at2759"/>
<protein>
    <submittedName>
        <fullName evidence="1">Uncharacterized protein</fullName>
    </submittedName>
</protein>
<accession>A0A6G1GI21</accession>
<evidence type="ECO:0000313" key="2">
    <source>
        <dbReference type="Proteomes" id="UP000800041"/>
    </source>
</evidence>
<gene>
    <name evidence="1" type="ORF">K402DRAFT_399272</name>
</gene>